<sequence>MYDLFLRQSMSHLKHLAKFTLFERTRTGQLFLAVTGSFIMVDKDSSPVSSDKSGNGNSADVVSPSFTDQDRELAQAALLEFNNGNYGACLQSLTKLEATCGQDLKLGHNKAVAEYFKSDLRKTNQFKKSFDALCAQAHINFEDANSLEDVDHCIFYFNHSIRLFHLKQYATAFHLMSKVFSLIEPMEETLAQRVSMLLLELLLQTHQPEKALPHVSYIEQQFTSTSTLPVGKLSGEKDVKTLDKSDKEKNIEPVDLESDPTKLRLLHFKIRCLLKTHQLSAARKELSLISGIKNNLPSIFLRANLEYLSGNYRRAMRVLNTVSGNIQSFKDIGEHIPALYYNNMGCVHHYIGKPNLSTFYLKKALTEEEEAMKALAAENDGSNGQPLYTLGSNHNIEMKHNLGLALLHAGRPSQAFDLLVDAVRVFHMNPRLWLRLAECCIMVYKKSNGEDFNIAQRRQDMVQGVVGNGIHKKIILSPQLAREVNSQREEISSAIPSTSLEFASLCLRNALSLLNEHSASLKNGNVETSSSLRLAGSHLGGLQGLSTGLNIAGGGLGALGAPGTTLGFGGGAAKAPVQKSCYGAPSAPLSETEVESLRCSVLVNSAYVALCLGDYIMALKHAQDLLAQPKLCGTHKLLGHLYAAEAYLMCNKISDAIDHLNPDNIKDVNLEYPGQTELDKEKANDPDKDAEESKRNLQNWCPNKLGTARAVLQYNLAVAFATRGELDKAGETLKRVFAARGPECEVPTHVVMLALYLELQLGHSDVSRSIVRQHCPQYK</sequence>
<keyword evidence="2" id="KW-0805">Transcription regulation</keyword>
<dbReference type="InterPro" id="IPR011990">
    <property type="entry name" value="TPR-like_helical_dom_sf"/>
</dbReference>
<evidence type="ECO:0000256" key="3">
    <source>
        <dbReference type="SAM" id="MobiDB-lite"/>
    </source>
</evidence>
<evidence type="ECO:0000256" key="1">
    <source>
        <dbReference type="ARBA" id="ARBA00010080"/>
    </source>
</evidence>
<dbReference type="GO" id="GO:0030014">
    <property type="term" value="C:CCR4-NOT complex"/>
    <property type="evidence" value="ECO:0007669"/>
    <property type="project" value="UniProtKB-UniRule"/>
</dbReference>
<proteinExistence type="inferred from homology"/>
<feature type="region of interest" description="Disordered" evidence="3">
    <location>
        <begin position="671"/>
        <end position="695"/>
    </location>
</feature>
<protein>
    <recommendedName>
        <fullName evidence="2">CCR4-NOT transcription complex subunit 10</fullName>
    </recommendedName>
</protein>
<evidence type="ECO:0000256" key="2">
    <source>
        <dbReference type="RuleBase" id="RU367083"/>
    </source>
</evidence>
<gene>
    <name evidence="5" type="primary">LOC117642003</name>
</gene>
<dbReference type="PANTHER" id="PTHR12979">
    <property type="entry name" value="CCR4-NOT TRANSCRIPTION COMPLEX SUBUNIT 10"/>
    <property type="match status" value="1"/>
</dbReference>
<reference evidence="5" key="1">
    <citation type="submission" date="2025-08" db="UniProtKB">
        <authorList>
            <consortium name="RefSeq"/>
        </authorList>
    </citation>
    <scope>IDENTIFICATION</scope>
    <source>
        <tissue evidence="5">Total insect</tissue>
    </source>
</reference>
<keyword evidence="2" id="KW-0804">Transcription</keyword>
<dbReference type="PANTHER" id="PTHR12979:SF5">
    <property type="entry name" value="CCR4-NOT TRANSCRIPTION COMPLEX SUBUNIT 10"/>
    <property type="match status" value="1"/>
</dbReference>
<keyword evidence="4" id="KW-1185">Reference proteome</keyword>
<dbReference type="CTD" id="41552"/>
<dbReference type="GeneID" id="117642003"/>
<comment type="subcellular location">
    <subcellularLocation>
        <location evidence="2">Cytoplasm</location>
    </subcellularLocation>
    <subcellularLocation>
        <location evidence="2">Nucleus</location>
    </subcellularLocation>
</comment>
<evidence type="ECO:0000313" key="5">
    <source>
        <dbReference type="RefSeq" id="XP_034235636.1"/>
    </source>
</evidence>
<comment type="function">
    <text evidence="2">Component of the CCR4-NOT complex which is one of the major cellular mRNA deadenylases and is linked to various cellular processes including bulk mRNA degradation, miRNA-mediated repression, translational repression during translational initiation and general transcription regulation.</text>
</comment>
<dbReference type="Proteomes" id="UP000515158">
    <property type="component" value="Unplaced"/>
</dbReference>
<dbReference type="FunCoup" id="A0A6P8YGH0">
    <property type="interactions" value="784"/>
</dbReference>
<keyword evidence="2" id="KW-0963">Cytoplasm</keyword>
<dbReference type="AlphaFoldDB" id="A0A6P8YGH0"/>
<feature type="compositionally biased region" description="Basic and acidic residues" evidence="3">
    <location>
        <begin position="677"/>
        <end position="695"/>
    </location>
</feature>
<dbReference type="InParanoid" id="A0A6P8YGH0"/>
<evidence type="ECO:0000313" key="4">
    <source>
        <dbReference type="Proteomes" id="UP000515158"/>
    </source>
</evidence>
<dbReference type="SUPFAM" id="SSF48452">
    <property type="entry name" value="TPR-like"/>
    <property type="match status" value="1"/>
</dbReference>
<dbReference type="KEGG" id="tpal:117642003"/>
<name>A0A6P8YGH0_THRPL</name>
<keyword evidence="2" id="KW-0539">Nucleus</keyword>
<comment type="similarity">
    <text evidence="1 2">Belongs to the CNOT10 family.</text>
</comment>
<dbReference type="RefSeq" id="XP_034235636.1">
    <property type="nucleotide sequence ID" value="XM_034379745.1"/>
</dbReference>
<dbReference type="OrthoDB" id="25157at2759"/>
<keyword evidence="2" id="KW-0810">Translation regulation</keyword>
<dbReference type="GO" id="GO:0031047">
    <property type="term" value="P:regulatory ncRNA-mediated gene silencing"/>
    <property type="evidence" value="ECO:0007669"/>
    <property type="project" value="UniProtKB-UniRule"/>
</dbReference>
<organism evidence="5">
    <name type="scientific">Thrips palmi</name>
    <name type="common">Melon thrips</name>
    <dbReference type="NCBI Taxonomy" id="161013"/>
    <lineage>
        <taxon>Eukaryota</taxon>
        <taxon>Metazoa</taxon>
        <taxon>Ecdysozoa</taxon>
        <taxon>Arthropoda</taxon>
        <taxon>Hexapoda</taxon>
        <taxon>Insecta</taxon>
        <taxon>Pterygota</taxon>
        <taxon>Neoptera</taxon>
        <taxon>Paraneoptera</taxon>
        <taxon>Thysanoptera</taxon>
        <taxon>Terebrantia</taxon>
        <taxon>Thripoidea</taxon>
        <taxon>Thripidae</taxon>
        <taxon>Thrips</taxon>
    </lineage>
</organism>
<dbReference type="GO" id="GO:0017148">
    <property type="term" value="P:negative regulation of translation"/>
    <property type="evidence" value="ECO:0007669"/>
    <property type="project" value="TreeGrafter"/>
</dbReference>
<keyword evidence="2" id="KW-0943">RNA-mediated gene silencing</keyword>
<dbReference type="InterPro" id="IPR039740">
    <property type="entry name" value="CNOT10"/>
</dbReference>
<dbReference type="GO" id="GO:0006402">
    <property type="term" value="P:mRNA catabolic process"/>
    <property type="evidence" value="ECO:0007669"/>
    <property type="project" value="TreeGrafter"/>
</dbReference>
<accession>A0A6P8YGH0</accession>
<dbReference type="Gene3D" id="1.25.40.10">
    <property type="entry name" value="Tetratricopeptide repeat domain"/>
    <property type="match status" value="1"/>
</dbReference>
<dbReference type="GO" id="GO:0005737">
    <property type="term" value="C:cytoplasm"/>
    <property type="evidence" value="ECO:0007669"/>
    <property type="project" value="UniProtKB-SubCell"/>
</dbReference>
<dbReference type="GO" id="GO:0005634">
    <property type="term" value="C:nucleus"/>
    <property type="evidence" value="ECO:0007669"/>
    <property type="project" value="UniProtKB-SubCell"/>
</dbReference>